<evidence type="ECO:0000256" key="4">
    <source>
        <dbReference type="ARBA" id="ARBA00022741"/>
    </source>
</evidence>
<dbReference type="SUPFAM" id="SSF56059">
    <property type="entry name" value="Glutathione synthetase ATP-binding domain-like"/>
    <property type="match status" value="1"/>
</dbReference>
<dbReference type="EMBL" id="LAXJ01000003">
    <property type="protein sequence ID" value="KRS14068.1"/>
    <property type="molecule type" value="Genomic_DNA"/>
</dbReference>
<protein>
    <submittedName>
        <fullName evidence="8">Succinyl-CoA synthetase subunit beta</fullName>
    </submittedName>
</protein>
<dbReference type="Proteomes" id="UP000051295">
    <property type="component" value="Unassembled WGS sequence"/>
</dbReference>
<keyword evidence="5" id="KW-0460">Magnesium</keyword>
<keyword evidence="6" id="KW-0067">ATP-binding</keyword>
<dbReference type="GO" id="GO:0046872">
    <property type="term" value="F:metal ion binding"/>
    <property type="evidence" value="ECO:0007669"/>
    <property type="project" value="UniProtKB-KW"/>
</dbReference>
<dbReference type="PATRIC" id="fig|1641875.4.peg.3209"/>
<dbReference type="PROSITE" id="PS50975">
    <property type="entry name" value="ATP_GRASP"/>
    <property type="match status" value="1"/>
</dbReference>
<evidence type="ECO:0000313" key="8">
    <source>
        <dbReference type="EMBL" id="KRS14068.1"/>
    </source>
</evidence>
<dbReference type="Pfam" id="PF00549">
    <property type="entry name" value="Ligase_CoA"/>
    <property type="match status" value="1"/>
</dbReference>
<dbReference type="SUPFAM" id="SSF52210">
    <property type="entry name" value="Succinyl-CoA synthetase domains"/>
    <property type="match status" value="1"/>
</dbReference>
<feature type="domain" description="ATP-grasp" evidence="7">
    <location>
        <begin position="9"/>
        <end position="56"/>
    </location>
</feature>
<accession>A0A0T5NYT6</accession>
<dbReference type="PANTHER" id="PTHR11815">
    <property type="entry name" value="SUCCINYL-COA SYNTHETASE BETA CHAIN"/>
    <property type="match status" value="1"/>
</dbReference>
<dbReference type="AlphaFoldDB" id="A0A0T5NYT6"/>
<keyword evidence="9" id="KW-1185">Reference proteome</keyword>
<dbReference type="Gene3D" id="3.40.50.261">
    <property type="entry name" value="Succinyl-CoA synthetase domains"/>
    <property type="match status" value="1"/>
</dbReference>
<dbReference type="OrthoDB" id="9802602at2"/>
<dbReference type="Pfam" id="PF08442">
    <property type="entry name" value="ATP-grasp_2"/>
    <property type="match status" value="1"/>
</dbReference>
<gene>
    <name evidence="8" type="ORF">XM53_05910</name>
</gene>
<name>A0A0T5NYT6_9RHOB</name>
<reference evidence="8 9" key="1">
    <citation type="submission" date="2015-04" db="EMBL/GenBank/DDBJ databases">
        <title>The draft genome sequence of Roseovarius sp.R12b.</title>
        <authorList>
            <person name="Li G."/>
            <person name="Lai Q."/>
            <person name="Shao Z."/>
            <person name="Yan P."/>
        </authorList>
    </citation>
    <scope>NUCLEOTIDE SEQUENCE [LARGE SCALE GENOMIC DNA]</scope>
    <source>
        <strain evidence="8 9">R12B</strain>
    </source>
</reference>
<comment type="caution">
    <text evidence="8">The sequence shown here is derived from an EMBL/GenBank/DDBJ whole genome shotgun (WGS) entry which is preliminary data.</text>
</comment>
<dbReference type="GO" id="GO:0006104">
    <property type="term" value="P:succinyl-CoA metabolic process"/>
    <property type="evidence" value="ECO:0007669"/>
    <property type="project" value="TreeGrafter"/>
</dbReference>
<dbReference type="InterPro" id="IPR005809">
    <property type="entry name" value="Succ_CoA_ligase-like_bsu"/>
</dbReference>
<dbReference type="InterPro" id="IPR016102">
    <property type="entry name" value="Succinyl-CoA_synth-like"/>
</dbReference>
<evidence type="ECO:0000256" key="3">
    <source>
        <dbReference type="ARBA" id="ARBA00022723"/>
    </source>
</evidence>
<dbReference type="InterPro" id="IPR013650">
    <property type="entry name" value="ATP-grasp_succ-CoA_synth-type"/>
</dbReference>
<keyword evidence="3" id="KW-0479">Metal-binding</keyword>
<keyword evidence="1" id="KW-0816">Tricarboxylic acid cycle</keyword>
<proteinExistence type="predicted"/>
<evidence type="ECO:0000256" key="2">
    <source>
        <dbReference type="ARBA" id="ARBA00022598"/>
    </source>
</evidence>
<evidence type="ECO:0000256" key="5">
    <source>
        <dbReference type="ARBA" id="ARBA00022842"/>
    </source>
</evidence>
<dbReference type="Gene3D" id="3.30.1490.20">
    <property type="entry name" value="ATP-grasp fold, A domain"/>
    <property type="match status" value="1"/>
</dbReference>
<sequence>MLLAEYQSKELLAQYGVSVPPGKMARTADEAEAACANIPARKFVVKAQITSGARGLAGGIKFAATASAVKDEAAKLLGKQLVTNQTGAIGETVHAVYVEADVKHDAQYYVAFALDPDTGAPLLVASPDGGVEFEQKAQMNASEVAKHSLTGSIDADRAGLTEFLSGIGMEDEKAVEQLLSASEAFIENDMALLEINPFVRTPDGTWMAIDAKVALDASAAFRHPEWDSMVSGEGLPAVETTAQKSNINFVKLTGNLGVVVNGAGLGLATNDMIMDAGGKPANFMDIRTTATSMDIARGVELLLQEPSVTAILLNVHGGGMTVCDTVAEGVNFAYSRNKGSKPVIARLAGQNAEWGQRILVDRKVPVEICSTMSEAVNRAVEIASMGAR</sequence>
<evidence type="ECO:0000259" key="7">
    <source>
        <dbReference type="PROSITE" id="PS50975"/>
    </source>
</evidence>
<dbReference type="InterPro" id="IPR013815">
    <property type="entry name" value="ATP_grasp_subdomain_1"/>
</dbReference>
<evidence type="ECO:0000256" key="1">
    <source>
        <dbReference type="ARBA" id="ARBA00022532"/>
    </source>
</evidence>
<dbReference type="PIRSF" id="PIRSF001554">
    <property type="entry name" value="SucCS_beta"/>
    <property type="match status" value="1"/>
</dbReference>
<dbReference type="RefSeq" id="WP_057791222.1">
    <property type="nucleotide sequence ID" value="NZ_LAXJ01000003.1"/>
</dbReference>
<dbReference type="GO" id="GO:0042709">
    <property type="term" value="C:succinate-CoA ligase complex"/>
    <property type="evidence" value="ECO:0007669"/>
    <property type="project" value="TreeGrafter"/>
</dbReference>
<keyword evidence="2" id="KW-0436">Ligase</keyword>
<dbReference type="GO" id="GO:0005524">
    <property type="term" value="F:ATP binding"/>
    <property type="evidence" value="ECO:0007669"/>
    <property type="project" value="UniProtKB-UniRule"/>
</dbReference>
<dbReference type="InterPro" id="IPR011761">
    <property type="entry name" value="ATP-grasp"/>
</dbReference>
<dbReference type="InterPro" id="IPR005811">
    <property type="entry name" value="SUCC_ACL_C"/>
</dbReference>
<dbReference type="PANTHER" id="PTHR11815:SF10">
    <property type="entry name" value="SUCCINATE--COA LIGASE [GDP-FORMING] SUBUNIT BETA, MITOCHONDRIAL"/>
    <property type="match status" value="1"/>
</dbReference>
<organism evidence="8 9">
    <name type="scientific">Roseovarius atlanticus</name>
    <dbReference type="NCBI Taxonomy" id="1641875"/>
    <lineage>
        <taxon>Bacteria</taxon>
        <taxon>Pseudomonadati</taxon>
        <taxon>Pseudomonadota</taxon>
        <taxon>Alphaproteobacteria</taxon>
        <taxon>Rhodobacterales</taxon>
        <taxon>Roseobacteraceae</taxon>
        <taxon>Roseovarius</taxon>
    </lineage>
</organism>
<dbReference type="Gene3D" id="3.30.470.20">
    <property type="entry name" value="ATP-grasp fold, B domain"/>
    <property type="match status" value="1"/>
</dbReference>
<dbReference type="FunFam" id="3.30.1490.20:FF:000002">
    <property type="entry name" value="Succinate--CoA ligase [ADP-forming] subunit beta"/>
    <property type="match status" value="1"/>
</dbReference>
<dbReference type="GO" id="GO:0005829">
    <property type="term" value="C:cytosol"/>
    <property type="evidence" value="ECO:0007669"/>
    <property type="project" value="TreeGrafter"/>
</dbReference>
<evidence type="ECO:0000256" key="6">
    <source>
        <dbReference type="PROSITE-ProRule" id="PRU00409"/>
    </source>
</evidence>
<dbReference type="GO" id="GO:0006099">
    <property type="term" value="P:tricarboxylic acid cycle"/>
    <property type="evidence" value="ECO:0007669"/>
    <property type="project" value="UniProtKB-KW"/>
</dbReference>
<keyword evidence="4 6" id="KW-0547">Nucleotide-binding</keyword>
<dbReference type="GO" id="GO:0004775">
    <property type="term" value="F:succinate-CoA ligase (ADP-forming) activity"/>
    <property type="evidence" value="ECO:0007669"/>
    <property type="project" value="TreeGrafter"/>
</dbReference>
<dbReference type="STRING" id="1641875.XM53_05910"/>
<evidence type="ECO:0000313" key="9">
    <source>
        <dbReference type="Proteomes" id="UP000051295"/>
    </source>
</evidence>